<dbReference type="EMBL" id="JACEIK010015701">
    <property type="protein sequence ID" value="MCE3217096.1"/>
    <property type="molecule type" value="Genomic_DNA"/>
</dbReference>
<keyword evidence="2" id="KW-1185">Reference proteome</keyword>
<comment type="caution">
    <text evidence="1">The sequence shown here is derived from an EMBL/GenBank/DDBJ whole genome shotgun (WGS) entry which is preliminary data.</text>
</comment>
<accession>A0ABS8WXY4</accession>
<evidence type="ECO:0000313" key="2">
    <source>
        <dbReference type="Proteomes" id="UP000823775"/>
    </source>
</evidence>
<evidence type="ECO:0000313" key="1">
    <source>
        <dbReference type="EMBL" id="MCE3217096.1"/>
    </source>
</evidence>
<organism evidence="1 2">
    <name type="scientific">Datura stramonium</name>
    <name type="common">Jimsonweed</name>
    <name type="synonym">Common thornapple</name>
    <dbReference type="NCBI Taxonomy" id="4076"/>
    <lineage>
        <taxon>Eukaryota</taxon>
        <taxon>Viridiplantae</taxon>
        <taxon>Streptophyta</taxon>
        <taxon>Embryophyta</taxon>
        <taxon>Tracheophyta</taxon>
        <taxon>Spermatophyta</taxon>
        <taxon>Magnoliopsida</taxon>
        <taxon>eudicotyledons</taxon>
        <taxon>Gunneridae</taxon>
        <taxon>Pentapetalae</taxon>
        <taxon>asterids</taxon>
        <taxon>lamiids</taxon>
        <taxon>Solanales</taxon>
        <taxon>Solanaceae</taxon>
        <taxon>Solanoideae</taxon>
        <taxon>Datureae</taxon>
        <taxon>Datura</taxon>
    </lineage>
</organism>
<reference evidence="1 2" key="1">
    <citation type="journal article" date="2021" name="BMC Genomics">
        <title>Datura genome reveals duplications of psychoactive alkaloid biosynthetic genes and high mutation rate following tissue culture.</title>
        <authorList>
            <person name="Rajewski A."/>
            <person name="Carter-House D."/>
            <person name="Stajich J."/>
            <person name="Litt A."/>
        </authorList>
    </citation>
    <scope>NUCLEOTIDE SEQUENCE [LARGE SCALE GENOMIC DNA]</scope>
    <source>
        <strain evidence="1">AR-01</strain>
    </source>
</reference>
<sequence length="122" mass="13068">MLGVARHLIGAMPGAQQSSSPRYGMREAAFSKHYSRCATAPYRHDGRRAAVSFQARHGIELALCLARSSPLLGAMAYARQPCPSAAEGVQQFPSRCIGMCYAAVAGGDATRLVQPPKMDFLL</sequence>
<proteinExistence type="predicted"/>
<gene>
    <name evidence="1" type="ORF">HAX54_010369</name>
</gene>
<name>A0ABS8WXY4_DATST</name>
<dbReference type="Proteomes" id="UP000823775">
    <property type="component" value="Unassembled WGS sequence"/>
</dbReference>
<protein>
    <submittedName>
        <fullName evidence="1">Uncharacterized protein</fullName>
    </submittedName>
</protein>